<evidence type="ECO:0000313" key="3">
    <source>
        <dbReference type="Proteomes" id="UP000549009"/>
    </source>
</evidence>
<reference evidence="2 3" key="1">
    <citation type="submission" date="2020-08" db="EMBL/GenBank/DDBJ databases">
        <title>Genomic Encyclopedia of Type Strains, Phase III (KMG-III): the genomes of soil and plant-associated and newly described type strains.</title>
        <authorList>
            <person name="Whitman W."/>
        </authorList>
    </citation>
    <scope>NUCLEOTIDE SEQUENCE [LARGE SCALE GENOMIC DNA]</scope>
    <source>
        <strain evidence="2 3">CECT 3146</strain>
    </source>
</reference>
<keyword evidence="3" id="KW-1185">Reference proteome</keyword>
<evidence type="ECO:0000313" key="2">
    <source>
        <dbReference type="EMBL" id="MBB5109026.1"/>
    </source>
</evidence>
<feature type="compositionally biased region" description="Low complexity" evidence="1">
    <location>
        <begin position="193"/>
        <end position="203"/>
    </location>
</feature>
<organism evidence="2 3">
    <name type="scientific">Streptomyces spectabilis</name>
    <dbReference type="NCBI Taxonomy" id="68270"/>
    <lineage>
        <taxon>Bacteria</taxon>
        <taxon>Bacillati</taxon>
        <taxon>Actinomycetota</taxon>
        <taxon>Actinomycetes</taxon>
        <taxon>Kitasatosporales</taxon>
        <taxon>Streptomycetaceae</taxon>
        <taxon>Streptomyces</taxon>
    </lineage>
</organism>
<dbReference type="EMBL" id="JACHJD010000022">
    <property type="protein sequence ID" value="MBB5109026.1"/>
    <property type="molecule type" value="Genomic_DNA"/>
</dbReference>
<dbReference type="SUPFAM" id="SSF47413">
    <property type="entry name" value="lambda repressor-like DNA-binding domains"/>
    <property type="match status" value="1"/>
</dbReference>
<dbReference type="AlphaFoldDB" id="A0A7W8B3I0"/>
<feature type="region of interest" description="Disordered" evidence="1">
    <location>
        <begin position="162"/>
        <end position="203"/>
    </location>
</feature>
<protein>
    <submittedName>
        <fullName evidence="2">Transcriptional regulator with XRE-family HTH domain</fullName>
    </submittedName>
</protein>
<feature type="compositionally biased region" description="Basic and acidic residues" evidence="1">
    <location>
        <begin position="44"/>
        <end position="54"/>
    </location>
</feature>
<accession>A0A7W8B3I0</accession>
<dbReference type="Pfam" id="PF13560">
    <property type="entry name" value="HTH_31"/>
    <property type="match status" value="1"/>
</dbReference>
<sequence length="421" mass="46827">MTWTLNSPNPACLYCGAPLSPRDGRGRPLEHCNPACRQAAYRERVRAKRERQDGNDAPPAPSDPAPDQLLVLAELAADTQEELRHLVRLMAPSHHPSALELVELAHLVRTRMDALTAGLVGHARQRRIPWTDLGTVLNIAPETARRVYHPRRIAHQLRKHLLHTSPPPAPADPRTPPSPESGPQTAEPEEETPPALRPSLRSSSRLAPVLSRLQRASRLSLRQIGLRNRVSASYLSRVLTGECLPTWELTERIAQTVGADSEALRKVWEDDRARLRNDQAAAPPEATDRDSLHSALRHLHRRAALPSAHRLATQSGGRLTEREISDILRGDHTAPWPQIHHLVLALDGQPAFFHPLWEQAHRDAHTGPRPADTPAHRVNRLLTAFGDTLTTIDDSLTPGTRARRRARAESVRARIALTRTP</sequence>
<dbReference type="RefSeq" id="WP_184926052.1">
    <property type="nucleotide sequence ID" value="NZ_BMSQ01000025.1"/>
</dbReference>
<feature type="compositionally biased region" description="Pro residues" evidence="1">
    <location>
        <begin position="165"/>
        <end position="180"/>
    </location>
</feature>
<evidence type="ECO:0000256" key="1">
    <source>
        <dbReference type="SAM" id="MobiDB-lite"/>
    </source>
</evidence>
<proteinExistence type="predicted"/>
<name>A0A7W8B3I0_STRST</name>
<dbReference type="Proteomes" id="UP000549009">
    <property type="component" value="Unassembled WGS sequence"/>
</dbReference>
<feature type="region of interest" description="Disordered" evidence="1">
    <location>
        <begin position="44"/>
        <end position="66"/>
    </location>
</feature>
<comment type="caution">
    <text evidence="2">The sequence shown here is derived from an EMBL/GenBank/DDBJ whole genome shotgun (WGS) entry which is preliminary data.</text>
</comment>
<gene>
    <name evidence="2" type="ORF">FHS40_008152</name>
</gene>
<dbReference type="InterPro" id="IPR010982">
    <property type="entry name" value="Lambda_DNA-bd_dom_sf"/>
</dbReference>
<dbReference type="GO" id="GO:0003677">
    <property type="term" value="F:DNA binding"/>
    <property type="evidence" value="ECO:0007669"/>
    <property type="project" value="InterPro"/>
</dbReference>